<dbReference type="Proteomes" id="UP001174136">
    <property type="component" value="Unassembled WGS sequence"/>
</dbReference>
<sequence length="119" mass="13378">MHFLLVSQKSLYRNCKFHRSLSLDFKDQAESIPPVFAELHLHLVSFRIDFKVLLITYKALNGTAPLYNSDFLISYQPQKGLRSSNAGPLIVPKVVVDAVDQVAEEAAVQRLSQLVPVLL</sequence>
<proteinExistence type="predicted"/>
<name>A0AA47NW99_MERPO</name>
<evidence type="ECO:0000313" key="1">
    <source>
        <dbReference type="EMBL" id="KAK0138427.1"/>
    </source>
</evidence>
<keyword evidence="2" id="KW-1185">Reference proteome</keyword>
<reference evidence="1" key="1">
    <citation type="journal article" date="2023" name="Front. Mar. Sci.">
        <title>A new Merluccius polli reference genome to investigate the effects of global change in West African waters.</title>
        <authorList>
            <person name="Mateo J.L."/>
            <person name="Blanco-Fernandez C."/>
            <person name="Garcia-Vazquez E."/>
            <person name="Machado-Schiaffino G."/>
        </authorList>
    </citation>
    <scope>NUCLEOTIDE SEQUENCE</scope>
    <source>
        <strain evidence="1">C29</strain>
        <tissue evidence="1">Fin</tissue>
    </source>
</reference>
<protein>
    <submittedName>
        <fullName evidence="1">Uncharacterized protein</fullName>
    </submittedName>
</protein>
<comment type="caution">
    <text evidence="1">The sequence shown here is derived from an EMBL/GenBank/DDBJ whole genome shotgun (WGS) entry which is preliminary data.</text>
</comment>
<dbReference type="EMBL" id="JAOPHQ010004631">
    <property type="protein sequence ID" value="KAK0138427.1"/>
    <property type="molecule type" value="Genomic_DNA"/>
</dbReference>
<accession>A0AA47NW99</accession>
<gene>
    <name evidence="1" type="ORF">N1851_025250</name>
</gene>
<organism evidence="1 2">
    <name type="scientific">Merluccius polli</name>
    <name type="common">Benguela hake</name>
    <name type="synonym">Merluccius cadenati</name>
    <dbReference type="NCBI Taxonomy" id="89951"/>
    <lineage>
        <taxon>Eukaryota</taxon>
        <taxon>Metazoa</taxon>
        <taxon>Chordata</taxon>
        <taxon>Craniata</taxon>
        <taxon>Vertebrata</taxon>
        <taxon>Euteleostomi</taxon>
        <taxon>Actinopterygii</taxon>
        <taxon>Neopterygii</taxon>
        <taxon>Teleostei</taxon>
        <taxon>Neoteleostei</taxon>
        <taxon>Acanthomorphata</taxon>
        <taxon>Zeiogadaria</taxon>
        <taxon>Gadariae</taxon>
        <taxon>Gadiformes</taxon>
        <taxon>Gadoidei</taxon>
        <taxon>Merlucciidae</taxon>
        <taxon>Merluccius</taxon>
    </lineage>
</organism>
<dbReference type="AlphaFoldDB" id="A0AA47NW99"/>
<evidence type="ECO:0000313" key="2">
    <source>
        <dbReference type="Proteomes" id="UP001174136"/>
    </source>
</evidence>